<gene>
    <name evidence="12" type="primary">mcpC_1</name>
    <name evidence="12" type="ORF">CLORY_15250</name>
</gene>
<dbReference type="CDD" id="cd11386">
    <property type="entry name" value="MCP_signal"/>
    <property type="match status" value="1"/>
</dbReference>
<feature type="transmembrane region" description="Helical" evidence="9">
    <location>
        <begin position="291"/>
        <end position="314"/>
    </location>
</feature>
<dbReference type="EMBL" id="MZGV01000012">
    <property type="protein sequence ID" value="OPJ62901.1"/>
    <property type="molecule type" value="Genomic_DNA"/>
</dbReference>
<keyword evidence="6 8" id="KW-0807">Transducer</keyword>
<dbReference type="Pfam" id="PF00672">
    <property type="entry name" value="HAMP"/>
    <property type="match status" value="1"/>
</dbReference>
<dbReference type="PANTHER" id="PTHR32089">
    <property type="entry name" value="METHYL-ACCEPTING CHEMOTAXIS PROTEIN MCPB"/>
    <property type="match status" value="1"/>
</dbReference>
<evidence type="ECO:0000256" key="9">
    <source>
        <dbReference type="SAM" id="Phobius"/>
    </source>
</evidence>
<keyword evidence="2" id="KW-1003">Cell membrane</keyword>
<dbReference type="PROSITE" id="PS50111">
    <property type="entry name" value="CHEMOTAXIS_TRANSDUC_2"/>
    <property type="match status" value="1"/>
</dbReference>
<evidence type="ECO:0000256" key="5">
    <source>
        <dbReference type="ARBA" id="ARBA00023136"/>
    </source>
</evidence>
<evidence type="ECO:0000256" key="2">
    <source>
        <dbReference type="ARBA" id="ARBA00022475"/>
    </source>
</evidence>
<sequence>MKTSRNISIRFKILFIPLIILFIVIATIASTSIYISKSRLVAQMKEDGMSLTKQVANQIKSSTTAKNLMNEDIDNKIRNNAKFVIMDKRKVSNAFLTKLSKNMHIDEINVADKSGKIIYSNLKDNLSYTFDDKSTAKTVLSGEKTELIENIRKSSVGNNYYKYGYEAMPGGGFVQIGLLANSLQKYSSSTDMQTLVEDLAKEKGIEYALYISKDRKAVAHSDKSRINIRLTDVGSKTATVDGKPYSSTFFYKTDNTWVYDVIVPLKREGKIMGAIDIGLSMANVNLTVRNIIITNVVISIIIFIIIANILFLLANSITKPINQLVNVSKQIATGNLAVLAKVKSKDEIGILSSGFNDMIKNLKETIGIIGKQSNIINDMSNSLQDNSNAMVTTTQEVANAINEVAKGASEQTLNMGEVSTVSDSLAEELNNINEKVTLVKDKSRASEEKAVIGQEQINKLFSSIDDIHKSFEEVSRKVNSLNNSVSQVGSITQVIDGISEQTNLLALNAAIEAARAGESGRGFAVVAEEVRKLAEQSKSSTEEIQRLISSISIETEDVLKTTYEVEGLVNNQSSTAEMTLSAFKEILDSIASIAPLVEDTYTSLASTINSKELVVSKIDSVAAVSQETSASAEEIAASSEELLGSLEDIARFAQQLNEVATKLNQNTAKFTV</sequence>
<dbReference type="Pfam" id="PF00015">
    <property type="entry name" value="MCPsignal"/>
    <property type="match status" value="1"/>
</dbReference>
<evidence type="ECO:0000256" key="6">
    <source>
        <dbReference type="ARBA" id="ARBA00023224"/>
    </source>
</evidence>
<name>A0A1V4IS86_9CLOT</name>
<evidence type="ECO:0000313" key="12">
    <source>
        <dbReference type="EMBL" id="OPJ62901.1"/>
    </source>
</evidence>
<comment type="caution">
    <text evidence="12">The sequence shown here is derived from an EMBL/GenBank/DDBJ whole genome shotgun (WGS) entry which is preliminary data.</text>
</comment>
<dbReference type="SUPFAM" id="SSF103190">
    <property type="entry name" value="Sensory domain-like"/>
    <property type="match status" value="1"/>
</dbReference>
<evidence type="ECO:0000256" key="7">
    <source>
        <dbReference type="ARBA" id="ARBA00029447"/>
    </source>
</evidence>
<keyword evidence="5 9" id="KW-0472">Membrane</keyword>
<evidence type="ECO:0000256" key="1">
    <source>
        <dbReference type="ARBA" id="ARBA00004651"/>
    </source>
</evidence>
<evidence type="ECO:0000256" key="3">
    <source>
        <dbReference type="ARBA" id="ARBA00022692"/>
    </source>
</evidence>
<dbReference type="SMART" id="SM00304">
    <property type="entry name" value="HAMP"/>
    <property type="match status" value="1"/>
</dbReference>
<evidence type="ECO:0000256" key="8">
    <source>
        <dbReference type="PROSITE-ProRule" id="PRU00284"/>
    </source>
</evidence>
<proteinExistence type="inferred from homology"/>
<feature type="transmembrane region" description="Helical" evidence="9">
    <location>
        <begin position="12"/>
        <end position="35"/>
    </location>
</feature>
<dbReference type="GO" id="GO:0005886">
    <property type="term" value="C:plasma membrane"/>
    <property type="evidence" value="ECO:0007669"/>
    <property type="project" value="UniProtKB-SubCell"/>
</dbReference>
<evidence type="ECO:0000313" key="13">
    <source>
        <dbReference type="Proteomes" id="UP000190080"/>
    </source>
</evidence>
<comment type="subcellular location">
    <subcellularLocation>
        <location evidence="1">Cell membrane</location>
        <topology evidence="1">Multi-pass membrane protein</topology>
    </subcellularLocation>
</comment>
<evidence type="ECO:0000259" key="11">
    <source>
        <dbReference type="PROSITE" id="PS50885"/>
    </source>
</evidence>
<dbReference type="CDD" id="cd06225">
    <property type="entry name" value="HAMP"/>
    <property type="match status" value="1"/>
</dbReference>
<comment type="similarity">
    <text evidence="7">Belongs to the methyl-accepting chemotaxis (MCP) protein family.</text>
</comment>
<feature type="domain" description="HAMP" evidence="11">
    <location>
        <begin position="315"/>
        <end position="367"/>
    </location>
</feature>
<dbReference type="STRING" id="1450648.CLORY_15250"/>
<dbReference type="RefSeq" id="WP_079422934.1">
    <property type="nucleotide sequence ID" value="NZ_MZGV01000012.1"/>
</dbReference>
<dbReference type="Pfam" id="PF17203">
    <property type="entry name" value="sCache_3_2"/>
    <property type="match status" value="1"/>
</dbReference>
<keyword evidence="13" id="KW-1185">Reference proteome</keyword>
<evidence type="ECO:0000259" key="10">
    <source>
        <dbReference type="PROSITE" id="PS50111"/>
    </source>
</evidence>
<evidence type="ECO:0000256" key="4">
    <source>
        <dbReference type="ARBA" id="ARBA00022989"/>
    </source>
</evidence>
<dbReference type="AlphaFoldDB" id="A0A1V4IS86"/>
<protein>
    <submittedName>
        <fullName evidence="12">Methyl-accepting chemotaxis protein McpC</fullName>
    </submittedName>
</protein>
<dbReference type="Gene3D" id="3.30.450.20">
    <property type="entry name" value="PAS domain"/>
    <property type="match status" value="1"/>
</dbReference>
<dbReference type="SMART" id="SM00283">
    <property type="entry name" value="MA"/>
    <property type="match status" value="1"/>
</dbReference>
<dbReference type="InterPro" id="IPR033463">
    <property type="entry name" value="sCache_3"/>
</dbReference>
<dbReference type="InterPro" id="IPR003660">
    <property type="entry name" value="HAMP_dom"/>
</dbReference>
<dbReference type="InterPro" id="IPR029151">
    <property type="entry name" value="Sensor-like_sf"/>
</dbReference>
<dbReference type="Proteomes" id="UP000190080">
    <property type="component" value="Unassembled WGS sequence"/>
</dbReference>
<dbReference type="Gene3D" id="6.10.340.10">
    <property type="match status" value="1"/>
</dbReference>
<keyword evidence="3 9" id="KW-0812">Transmembrane</keyword>
<organism evidence="12 13">
    <name type="scientific">Clostridium oryzae</name>
    <dbReference type="NCBI Taxonomy" id="1450648"/>
    <lineage>
        <taxon>Bacteria</taxon>
        <taxon>Bacillati</taxon>
        <taxon>Bacillota</taxon>
        <taxon>Clostridia</taxon>
        <taxon>Eubacteriales</taxon>
        <taxon>Clostridiaceae</taxon>
        <taxon>Clostridium</taxon>
    </lineage>
</organism>
<feature type="domain" description="Methyl-accepting transducer" evidence="10">
    <location>
        <begin position="386"/>
        <end position="643"/>
    </location>
</feature>
<dbReference type="PANTHER" id="PTHR32089:SF112">
    <property type="entry name" value="LYSOZYME-LIKE PROTEIN-RELATED"/>
    <property type="match status" value="1"/>
</dbReference>
<dbReference type="SUPFAM" id="SSF58104">
    <property type="entry name" value="Methyl-accepting chemotaxis protein (MCP) signaling domain"/>
    <property type="match status" value="1"/>
</dbReference>
<dbReference type="PROSITE" id="PS50885">
    <property type="entry name" value="HAMP"/>
    <property type="match status" value="1"/>
</dbReference>
<keyword evidence="4 9" id="KW-1133">Transmembrane helix</keyword>
<reference evidence="12 13" key="1">
    <citation type="submission" date="2017-03" db="EMBL/GenBank/DDBJ databases">
        <title>Genome sequence of Clostridium oryzae DSM 28571.</title>
        <authorList>
            <person name="Poehlein A."/>
            <person name="Daniel R."/>
        </authorList>
    </citation>
    <scope>NUCLEOTIDE SEQUENCE [LARGE SCALE GENOMIC DNA]</scope>
    <source>
        <strain evidence="12 13">DSM 28571</strain>
    </source>
</reference>
<dbReference type="Gene3D" id="1.10.287.950">
    <property type="entry name" value="Methyl-accepting chemotaxis protein"/>
    <property type="match status" value="1"/>
</dbReference>
<dbReference type="GO" id="GO:0007165">
    <property type="term" value="P:signal transduction"/>
    <property type="evidence" value="ECO:0007669"/>
    <property type="project" value="UniProtKB-KW"/>
</dbReference>
<dbReference type="InterPro" id="IPR004089">
    <property type="entry name" value="MCPsignal_dom"/>
</dbReference>
<accession>A0A1V4IS86</accession>
<dbReference type="OrthoDB" id="369336at2"/>